<feature type="compositionally biased region" description="Basic and acidic residues" evidence="16">
    <location>
        <begin position="730"/>
        <end position="749"/>
    </location>
</feature>
<accession>A0ABR3IS96</accession>
<keyword evidence="8" id="KW-0949">S-adenosyl-L-methionine</keyword>
<evidence type="ECO:0000256" key="6">
    <source>
        <dbReference type="ARBA" id="ARBA00022603"/>
    </source>
</evidence>
<feature type="compositionally biased region" description="Pro residues" evidence="16">
    <location>
        <begin position="166"/>
        <end position="185"/>
    </location>
</feature>
<evidence type="ECO:0000256" key="3">
    <source>
        <dbReference type="ARBA" id="ARBA00012182"/>
    </source>
</evidence>
<dbReference type="PANTHER" id="PTHR45814:SF2">
    <property type="entry name" value="HISTONE-LYSINE N-METHYLTRANSFERASE SETD1"/>
    <property type="match status" value="1"/>
</dbReference>
<feature type="compositionally biased region" description="Low complexity" evidence="16">
    <location>
        <begin position="82"/>
        <end position="99"/>
    </location>
</feature>
<evidence type="ECO:0000256" key="4">
    <source>
        <dbReference type="ARBA" id="ARBA00015839"/>
    </source>
</evidence>
<feature type="region of interest" description="Disordered" evidence="16">
    <location>
        <begin position="1090"/>
        <end position="1114"/>
    </location>
</feature>
<dbReference type="PANTHER" id="PTHR45814">
    <property type="entry name" value="HISTONE-LYSINE N-METHYLTRANSFERASE SETD1"/>
    <property type="match status" value="1"/>
</dbReference>
<comment type="caution">
    <text evidence="20">The sequence shown here is derived from an EMBL/GenBank/DDBJ whole genome shotgun (WGS) entry which is preliminary data.</text>
</comment>
<feature type="domain" description="RRM" evidence="17">
    <location>
        <begin position="633"/>
        <end position="728"/>
    </location>
</feature>
<feature type="compositionally biased region" description="Acidic residues" evidence="16">
    <location>
        <begin position="1207"/>
        <end position="1216"/>
    </location>
</feature>
<reference evidence="21" key="1">
    <citation type="submission" date="2024-06" db="EMBL/GenBank/DDBJ databases">
        <title>Multi-omics analyses provide insights into the biosynthesis of the anticancer antibiotic pleurotin in Hohenbuehelia grisea.</title>
        <authorList>
            <person name="Weaver J.A."/>
            <person name="Alberti F."/>
        </authorList>
    </citation>
    <scope>NUCLEOTIDE SEQUENCE [LARGE SCALE GENOMIC DNA]</scope>
    <source>
        <strain evidence="21">T-177</strain>
    </source>
</reference>
<feature type="compositionally biased region" description="Pro residues" evidence="16">
    <location>
        <begin position="230"/>
        <end position="300"/>
    </location>
</feature>
<dbReference type="Proteomes" id="UP001556367">
    <property type="component" value="Unassembled WGS sequence"/>
</dbReference>
<feature type="compositionally biased region" description="Basic and acidic residues" evidence="16">
    <location>
        <begin position="875"/>
        <end position="886"/>
    </location>
</feature>
<feature type="domain" description="SET" evidence="18">
    <location>
        <begin position="1503"/>
        <end position="1620"/>
    </location>
</feature>
<feature type="compositionally biased region" description="Basic residues" evidence="16">
    <location>
        <begin position="1221"/>
        <end position="1233"/>
    </location>
</feature>
<evidence type="ECO:0000256" key="11">
    <source>
        <dbReference type="ARBA" id="ARBA00030093"/>
    </source>
</evidence>
<sequence length="1642" mass="177866">MSGKAPPSGPRALRGYQGQPGAAQAASSSSSTHAAPTASQPPSAPSSSSTATAKRPLPTGPRSLLIHSPPSAPASFRNKPRPYSNGYAASSSSSGPGPSTLQQRIGPKSKADGTYPNAGSSRGRSLYGHASSWHDSSIPTGPSGASSSSKFSSKTDSSPPRRAPKDPSPPPGPPLPPEDAPPPAPPDDESISKSGWHDASGSSRSSVVGNGTKLVLVNTSAKVQPRPPKEPPPPPPADDPPWDAPPPPPPPTQEPPPPPPSIEAPRAPTPPPPPCPASPPPLPEANPPPPPPPDYSPPPSFFDADQLAPPPPPSEPPPPPPPSEAAPPPPSTLPPPSMAPFRLAVSSNAQSRVQVISPVSLLSAPAPRLAAQPRPPPRSPSPVPPPPSEAPPSRSPTPSPPPPSDPYPAPPPPPAGPPSPPPPPPATEPPSPPPPPPSDLPPDVPMGSPPPLPPPSIPSFPAPSGSTSHKGERRASSRRSPTPPPRQRSPTPPPKLYSLPPLPDWPPPKSEYPSEHRTFKVVYDAALDKDANPPHYYRNIIEYLRRNAPEVAQNRVKGKGPGKGKDILLRYEGEVLGQVELDGKKISEDEVQPKDPRKAQGFKSKQSLRPFRSEVYEARYEYDPNSLGPPPPTAVLVTNISPLTSNQQIRRHFSSYGIISSFEPQIDPTSGGALGIIFIRYATHEEAKRCAEKENGKKPSNGLIKTVDGEEIRVVLDGEMVNLKAVKKELEDRKKREKEEKKRLEREKAMGVSGGRSGRDSVAGRHGSTPSNHTPVHPQRRPPSLQAQPLRESGDTYIPQHHQSTPHHHHHQHQQPQLPTPPLPLAAQHPAQHPNGRQAHPLPMNPTLYAQQAGVAGQDSQHNGRPPHPLPMNERIPRHGPPREPRAGPSRRLPDSLFKARQQVNRPVANSHHDPSSSATPGMRGSHHPPVGTPSSASTPARPPSGTHGHGDSRGRSGSYRARVPPLRPGYDRYVPSPTSTDMDMDMDMSRSPSPVNRRSESKRDLEQKREGVVVALARNGMDHVKVDGPQLMTAVSEEDMREFFSDFKIDQVLKDHTGWYITFHASNVAHRAAMVLSGRKLSHHVVSVSAHPAPDAPSATTQSETRYSDQELTSRAHEIVTRELQSVFEKDLMERVVGAELRKVIARDRLQLPHEATAHEQEHASTEPKPLERKGLKGLSFKKRSKKQVVQPVEEVAAEEVRPDAELEAEEESDFEPPMKKRKKDLVKKSRKVVAEDIESEDDDLVGHPSVAIVHDGDQGLKRPMDDIMDEEEPVKKRQKKDTAKAKKGTKNGAIKDLDRVDSVVDADLGFAPPRVDEVRITPASTPASSRSPSPVRKVKQRPTRLPTPSPSPPPDAFALGLCDDDEDFYFAHLVLSGKPIEVSEPQAPPSPPPSADGSPPAVRRHVTGSARSEGFYKISHAEKAAYVTQYQTRSSNTESQAPVEEAPPQQVASSRSNRANARRRAQGLEEINQVQQAIALSRGELATSEAVKFNQLQTRKKHLKFARSPIHDWGLYAMEKISRGEMVIEYVGEVIRAQVADKREKMYERQGIGSSYLFRIDEDLVVDATKKGNLGRLINHSCDPNCTAKIITINGEKKIVIYAKQEIEMGDEITYDYHFPIEDNKIPCLCNTAKCRGYLN</sequence>
<dbReference type="SMART" id="SM00317">
    <property type="entry name" value="SET"/>
    <property type="match status" value="1"/>
</dbReference>
<feature type="compositionally biased region" description="Basic and acidic residues" evidence="16">
    <location>
        <begin position="586"/>
        <end position="598"/>
    </location>
</feature>
<feature type="compositionally biased region" description="Low complexity" evidence="16">
    <location>
        <begin position="1323"/>
        <end position="1337"/>
    </location>
</feature>
<dbReference type="InterPro" id="IPR024636">
    <property type="entry name" value="SET_assoc"/>
</dbReference>
<feature type="compositionally biased region" description="Low complexity" evidence="16">
    <location>
        <begin position="22"/>
        <end position="53"/>
    </location>
</feature>
<evidence type="ECO:0000256" key="15">
    <source>
        <dbReference type="PROSITE-ProRule" id="PRU00176"/>
    </source>
</evidence>
<evidence type="ECO:0000256" key="8">
    <source>
        <dbReference type="ARBA" id="ARBA00022691"/>
    </source>
</evidence>
<feature type="compositionally biased region" description="Basic residues" evidence="16">
    <location>
        <begin position="804"/>
        <end position="813"/>
    </location>
</feature>
<comment type="catalytic activity">
    <reaction evidence="14">
        <text>N(6),N(6)-dimethyl-L-lysyl(4)-[histone H3] + S-adenosyl-L-methionine = N(6),N(6),N(6)-trimethyl-L-lysyl(4)-[histone H3] + S-adenosyl-L-homocysteine + H(+)</text>
        <dbReference type="Rhea" id="RHEA:60272"/>
        <dbReference type="Rhea" id="RHEA-COMP:15537"/>
        <dbReference type="Rhea" id="RHEA-COMP:15540"/>
        <dbReference type="ChEBI" id="CHEBI:15378"/>
        <dbReference type="ChEBI" id="CHEBI:57856"/>
        <dbReference type="ChEBI" id="CHEBI:59789"/>
        <dbReference type="ChEBI" id="CHEBI:61961"/>
        <dbReference type="ChEBI" id="CHEBI:61976"/>
    </reaction>
</comment>
<dbReference type="EMBL" id="JASNQZ010000015">
    <property type="protein sequence ID" value="KAL0946148.1"/>
    <property type="molecule type" value="Genomic_DNA"/>
</dbReference>
<evidence type="ECO:0000256" key="9">
    <source>
        <dbReference type="ARBA" id="ARBA00022853"/>
    </source>
</evidence>
<dbReference type="SUPFAM" id="SSF54928">
    <property type="entry name" value="RNA-binding domain, RBD"/>
    <property type="match status" value="1"/>
</dbReference>
<feature type="compositionally biased region" description="Polar residues" evidence="16">
    <location>
        <begin position="345"/>
        <end position="354"/>
    </location>
</feature>
<feature type="compositionally biased region" description="Polar residues" evidence="16">
    <location>
        <begin position="1431"/>
        <end position="1442"/>
    </location>
</feature>
<dbReference type="Pfam" id="PF11764">
    <property type="entry name" value="N-SET"/>
    <property type="match status" value="1"/>
</dbReference>
<comment type="catalytic activity">
    <reaction evidence="13">
        <text>N(6)-methyl-L-lysyl(4)-[histone H3] + S-adenosyl-L-methionine = N(6),N(6)-dimethyl-L-lysyl(4)-[histone H3] + S-adenosyl-L-homocysteine + H(+)</text>
        <dbReference type="Rhea" id="RHEA:60268"/>
        <dbReference type="Rhea" id="RHEA-COMP:15540"/>
        <dbReference type="Rhea" id="RHEA-COMP:15543"/>
        <dbReference type="ChEBI" id="CHEBI:15378"/>
        <dbReference type="ChEBI" id="CHEBI:57856"/>
        <dbReference type="ChEBI" id="CHEBI:59789"/>
        <dbReference type="ChEBI" id="CHEBI:61929"/>
        <dbReference type="ChEBI" id="CHEBI:61976"/>
    </reaction>
</comment>
<dbReference type="InterPro" id="IPR003616">
    <property type="entry name" value="Post-SET_dom"/>
</dbReference>
<feature type="region of interest" description="Disordered" evidence="16">
    <location>
        <begin position="1157"/>
        <end position="1233"/>
    </location>
</feature>
<dbReference type="SUPFAM" id="SSF82199">
    <property type="entry name" value="SET domain"/>
    <property type="match status" value="1"/>
</dbReference>
<feature type="compositionally biased region" description="Basic and acidic residues" evidence="16">
    <location>
        <begin position="998"/>
        <end position="1008"/>
    </location>
</feature>
<name>A0ABR3IS96_9AGAR</name>
<dbReference type="Gene3D" id="3.30.70.330">
    <property type="match status" value="1"/>
</dbReference>
<dbReference type="Gene3D" id="2.170.270.10">
    <property type="entry name" value="SET domain"/>
    <property type="match status" value="1"/>
</dbReference>
<feature type="compositionally biased region" description="Low complexity" evidence="16">
    <location>
        <begin position="200"/>
        <end position="209"/>
    </location>
</feature>
<evidence type="ECO:0000259" key="18">
    <source>
        <dbReference type="PROSITE" id="PS50280"/>
    </source>
</evidence>
<feature type="compositionally biased region" description="Low complexity" evidence="16">
    <location>
        <begin position="933"/>
        <end position="947"/>
    </location>
</feature>
<comment type="subcellular location">
    <subcellularLocation>
        <location evidence="2">Chromosome</location>
    </subcellularLocation>
    <subcellularLocation>
        <location evidence="1">Nucleus</location>
    </subcellularLocation>
</comment>
<feature type="region of interest" description="Disordered" evidence="16">
    <location>
        <begin position="586"/>
        <end position="605"/>
    </location>
</feature>
<feature type="compositionally biased region" description="Basic and acidic residues" evidence="16">
    <location>
        <begin position="1295"/>
        <end position="1304"/>
    </location>
</feature>
<dbReference type="InterPro" id="IPR024657">
    <property type="entry name" value="COMPASS_Set1_N-SET"/>
</dbReference>
<evidence type="ECO:0000256" key="10">
    <source>
        <dbReference type="ARBA" id="ARBA00023242"/>
    </source>
</evidence>
<evidence type="ECO:0000256" key="12">
    <source>
        <dbReference type="ARBA" id="ARBA00047571"/>
    </source>
</evidence>
<evidence type="ECO:0000313" key="21">
    <source>
        <dbReference type="Proteomes" id="UP001556367"/>
    </source>
</evidence>
<dbReference type="SMART" id="SM00360">
    <property type="entry name" value="RRM"/>
    <property type="match status" value="1"/>
</dbReference>
<organism evidence="20 21">
    <name type="scientific">Hohenbuehelia grisea</name>
    <dbReference type="NCBI Taxonomy" id="104357"/>
    <lineage>
        <taxon>Eukaryota</taxon>
        <taxon>Fungi</taxon>
        <taxon>Dikarya</taxon>
        <taxon>Basidiomycota</taxon>
        <taxon>Agaricomycotina</taxon>
        <taxon>Agaricomycetes</taxon>
        <taxon>Agaricomycetidae</taxon>
        <taxon>Agaricales</taxon>
        <taxon>Pleurotineae</taxon>
        <taxon>Pleurotaceae</taxon>
        <taxon>Hohenbuehelia</taxon>
    </lineage>
</organism>
<dbReference type="InterPro" id="IPR001214">
    <property type="entry name" value="SET_dom"/>
</dbReference>
<feature type="compositionally biased region" description="Pro residues" evidence="16">
    <location>
        <begin position="308"/>
        <end position="338"/>
    </location>
</feature>
<keyword evidence="7" id="KW-0808">Transferase</keyword>
<dbReference type="InterPro" id="IPR035979">
    <property type="entry name" value="RBD_domain_sf"/>
</dbReference>
<feature type="compositionally biased region" description="Low complexity" evidence="16">
    <location>
        <begin position="136"/>
        <end position="160"/>
    </location>
</feature>
<dbReference type="SMART" id="SM00508">
    <property type="entry name" value="PostSET"/>
    <property type="match status" value="1"/>
</dbReference>
<dbReference type="InterPro" id="IPR012677">
    <property type="entry name" value="Nucleotide-bd_a/b_plait_sf"/>
</dbReference>
<feature type="compositionally biased region" description="Basic and acidic residues" evidence="16">
    <location>
        <begin position="1157"/>
        <end position="1176"/>
    </location>
</feature>
<keyword evidence="21" id="KW-1185">Reference proteome</keyword>
<keyword evidence="5" id="KW-0158">Chromosome</keyword>
<evidence type="ECO:0000256" key="13">
    <source>
        <dbReference type="ARBA" id="ARBA00047583"/>
    </source>
</evidence>
<keyword evidence="15" id="KW-0694">RNA-binding</keyword>
<evidence type="ECO:0000256" key="7">
    <source>
        <dbReference type="ARBA" id="ARBA00022679"/>
    </source>
</evidence>
<dbReference type="InterPro" id="IPR044570">
    <property type="entry name" value="Set1-like"/>
</dbReference>
<feature type="region of interest" description="Disordered" evidence="16">
    <location>
        <begin position="1383"/>
        <end position="1407"/>
    </location>
</feature>
<feature type="compositionally biased region" description="Pro residues" evidence="16">
    <location>
        <begin position="1347"/>
        <end position="1357"/>
    </location>
</feature>
<evidence type="ECO:0000256" key="14">
    <source>
        <dbReference type="ARBA" id="ARBA00049129"/>
    </source>
</evidence>
<feature type="compositionally biased region" description="Low complexity" evidence="16">
    <location>
        <begin position="357"/>
        <end position="372"/>
    </location>
</feature>
<dbReference type="PROSITE" id="PS50280">
    <property type="entry name" value="SET"/>
    <property type="match status" value="1"/>
</dbReference>
<dbReference type="PROSITE" id="PS50868">
    <property type="entry name" value="POST_SET"/>
    <property type="match status" value="1"/>
</dbReference>
<proteinExistence type="predicted"/>
<feature type="compositionally biased region" description="Pro residues" evidence="16">
    <location>
        <begin position="481"/>
        <end position="510"/>
    </location>
</feature>
<evidence type="ECO:0000256" key="5">
    <source>
        <dbReference type="ARBA" id="ARBA00022454"/>
    </source>
</evidence>
<feature type="compositionally biased region" description="Pro residues" evidence="16">
    <location>
        <begin position="373"/>
        <end position="461"/>
    </location>
</feature>
<keyword evidence="9" id="KW-0156">Chromatin regulator</keyword>
<dbReference type="Pfam" id="PF11767">
    <property type="entry name" value="SET_assoc"/>
    <property type="match status" value="1"/>
</dbReference>
<evidence type="ECO:0000259" key="19">
    <source>
        <dbReference type="PROSITE" id="PS50868"/>
    </source>
</evidence>
<dbReference type="Pfam" id="PF00856">
    <property type="entry name" value="SET"/>
    <property type="match status" value="1"/>
</dbReference>
<comment type="catalytic activity">
    <reaction evidence="12">
        <text>L-lysyl(4)-[histone H3] + 3 S-adenosyl-L-methionine = N(6),N(6),N(6)-trimethyl-L-lysyl(4)-[histone H3] + 3 S-adenosyl-L-homocysteine + 3 H(+)</text>
        <dbReference type="Rhea" id="RHEA:60260"/>
        <dbReference type="Rhea" id="RHEA-COMP:15537"/>
        <dbReference type="Rhea" id="RHEA-COMP:15547"/>
        <dbReference type="ChEBI" id="CHEBI:15378"/>
        <dbReference type="ChEBI" id="CHEBI:29969"/>
        <dbReference type="ChEBI" id="CHEBI:57856"/>
        <dbReference type="ChEBI" id="CHEBI:59789"/>
        <dbReference type="ChEBI" id="CHEBI:61961"/>
        <dbReference type="EC" id="2.1.1.354"/>
    </reaction>
</comment>
<dbReference type="EC" id="2.1.1.354" evidence="3"/>
<dbReference type="Pfam" id="PF00076">
    <property type="entry name" value="RRM_1"/>
    <property type="match status" value="1"/>
</dbReference>
<dbReference type="SMART" id="SM01291">
    <property type="entry name" value="N-SET"/>
    <property type="match status" value="1"/>
</dbReference>
<feature type="region of interest" description="Disordered" evidence="16">
    <location>
        <begin position="1431"/>
        <end position="1466"/>
    </location>
</feature>
<keyword evidence="6" id="KW-0489">Methyltransferase</keyword>
<keyword evidence="10" id="KW-0539">Nucleus</keyword>
<evidence type="ECO:0000256" key="2">
    <source>
        <dbReference type="ARBA" id="ARBA00004286"/>
    </source>
</evidence>
<protein>
    <recommendedName>
        <fullName evidence="4">Histone-lysine N-methyltransferase, H3 lysine-4 specific</fullName>
        <ecNumber evidence="3">2.1.1.354</ecNumber>
    </recommendedName>
    <alternativeName>
        <fullName evidence="11">SET domain-containing protein 1</fullName>
    </alternativeName>
</protein>
<feature type="compositionally biased region" description="Basic and acidic residues" evidence="16">
    <location>
        <begin position="1256"/>
        <end position="1267"/>
    </location>
</feature>
<dbReference type="InterPro" id="IPR000504">
    <property type="entry name" value="RRM_dom"/>
</dbReference>
<gene>
    <name evidence="20" type="ORF">HGRIS_012413</name>
</gene>
<evidence type="ECO:0000256" key="1">
    <source>
        <dbReference type="ARBA" id="ARBA00004123"/>
    </source>
</evidence>
<feature type="region of interest" description="Disordered" evidence="16">
    <location>
        <begin position="1248"/>
        <end position="1362"/>
    </location>
</feature>
<feature type="region of interest" description="Disordered" evidence="16">
    <location>
        <begin position="1"/>
        <end position="514"/>
    </location>
</feature>
<feature type="region of interest" description="Disordered" evidence="16">
    <location>
        <begin position="905"/>
        <end position="1008"/>
    </location>
</feature>
<evidence type="ECO:0000259" key="17">
    <source>
        <dbReference type="PROSITE" id="PS50102"/>
    </source>
</evidence>
<feature type="domain" description="Post-SET" evidence="19">
    <location>
        <begin position="1626"/>
        <end position="1642"/>
    </location>
</feature>
<feature type="compositionally biased region" description="Low complexity" evidence="16">
    <location>
        <begin position="825"/>
        <end position="834"/>
    </location>
</feature>
<dbReference type="PROSITE" id="PS50102">
    <property type="entry name" value="RRM"/>
    <property type="match status" value="1"/>
</dbReference>
<feature type="region of interest" description="Disordered" evidence="16">
    <location>
        <begin position="730"/>
        <end position="893"/>
    </location>
</feature>
<dbReference type="InterPro" id="IPR046341">
    <property type="entry name" value="SET_dom_sf"/>
</dbReference>
<evidence type="ECO:0000256" key="16">
    <source>
        <dbReference type="SAM" id="MobiDB-lite"/>
    </source>
</evidence>
<evidence type="ECO:0000313" key="20">
    <source>
        <dbReference type="EMBL" id="KAL0946148.1"/>
    </source>
</evidence>